<keyword evidence="5" id="KW-1185">Reference proteome</keyword>
<comment type="caution">
    <text evidence="4">The sequence shown here is derived from an EMBL/GenBank/DDBJ whole genome shotgun (WGS) entry which is preliminary data.</text>
</comment>
<feature type="region of interest" description="Disordered" evidence="2">
    <location>
        <begin position="244"/>
        <end position="271"/>
    </location>
</feature>
<gene>
    <name evidence="4" type="ORF">C2S53_006915</name>
</gene>
<name>A0AAD4JEP9_PERFH</name>
<dbReference type="SMART" id="SM00101">
    <property type="entry name" value="14_3_3"/>
    <property type="match status" value="1"/>
</dbReference>
<organism evidence="4 5">
    <name type="scientific">Perilla frutescens var. hirtella</name>
    <name type="common">Perilla citriodora</name>
    <name type="synonym">Perilla setoyensis</name>
    <dbReference type="NCBI Taxonomy" id="608512"/>
    <lineage>
        <taxon>Eukaryota</taxon>
        <taxon>Viridiplantae</taxon>
        <taxon>Streptophyta</taxon>
        <taxon>Embryophyta</taxon>
        <taxon>Tracheophyta</taxon>
        <taxon>Spermatophyta</taxon>
        <taxon>Magnoliopsida</taxon>
        <taxon>eudicotyledons</taxon>
        <taxon>Gunneridae</taxon>
        <taxon>Pentapetalae</taxon>
        <taxon>asterids</taxon>
        <taxon>lamiids</taxon>
        <taxon>Lamiales</taxon>
        <taxon>Lamiaceae</taxon>
        <taxon>Nepetoideae</taxon>
        <taxon>Elsholtzieae</taxon>
        <taxon>Perilla</taxon>
    </lineage>
</organism>
<accession>A0AAD4JEP9</accession>
<comment type="similarity">
    <text evidence="1">Belongs to the 14-3-3 family.</text>
</comment>
<reference evidence="4 5" key="1">
    <citation type="journal article" date="2021" name="Nat. Commun.">
        <title>Incipient diploidization of the medicinal plant Perilla within 10,000 years.</title>
        <authorList>
            <person name="Zhang Y."/>
            <person name="Shen Q."/>
            <person name="Leng L."/>
            <person name="Zhang D."/>
            <person name="Chen S."/>
            <person name="Shi Y."/>
            <person name="Ning Z."/>
            <person name="Chen S."/>
        </authorList>
    </citation>
    <scope>NUCLEOTIDE SEQUENCE [LARGE SCALE GENOMIC DNA]</scope>
    <source>
        <strain evidence="5">cv. PC099</strain>
    </source>
</reference>
<evidence type="ECO:0000313" key="5">
    <source>
        <dbReference type="Proteomes" id="UP001190926"/>
    </source>
</evidence>
<evidence type="ECO:0000259" key="3">
    <source>
        <dbReference type="SMART" id="SM00101"/>
    </source>
</evidence>
<dbReference type="PANTHER" id="PTHR18860">
    <property type="entry name" value="14-3-3 PROTEIN"/>
    <property type="match status" value="1"/>
</dbReference>
<evidence type="ECO:0000313" key="4">
    <source>
        <dbReference type="EMBL" id="KAH6832460.1"/>
    </source>
</evidence>
<dbReference type="AlphaFoldDB" id="A0AAD4JEP9"/>
<protein>
    <recommendedName>
        <fullName evidence="3">14-3-3 domain-containing protein</fullName>
    </recommendedName>
</protein>
<sequence>MAIYSDRKIAIYEAKLVMETGHYDDAVDMMKRVAKLDLELTAEERNLLAEGYGNLIKSKGAALRILTSIQQRSKGDQFKVAQNDRYIEKVGDRYLVGDHLWLCADKIKTKSDMRKKLGLVSLKIYEMATQLADKNELYMADPIPLALCLKHSVVHRELPYDLSKGCEIAQRAYDRATGAGLSSLNGEALAKNNKILLELKEKISKWKGSVVKLDVCSAGCFSHRIASCEASTVEFQPNAVISNMDDDDVVPRDQNAAKKDGSEGAANDTSL</sequence>
<feature type="compositionally biased region" description="Basic and acidic residues" evidence="2">
    <location>
        <begin position="249"/>
        <end position="262"/>
    </location>
</feature>
<evidence type="ECO:0000256" key="1">
    <source>
        <dbReference type="ARBA" id="ARBA00006141"/>
    </source>
</evidence>
<dbReference type="InterPro" id="IPR023410">
    <property type="entry name" value="14-3-3_domain"/>
</dbReference>
<evidence type="ECO:0000256" key="2">
    <source>
        <dbReference type="SAM" id="MobiDB-lite"/>
    </source>
</evidence>
<feature type="domain" description="14-3-3" evidence="3">
    <location>
        <begin position="7"/>
        <end position="220"/>
    </location>
</feature>
<dbReference type="EMBL" id="SDAM02000069">
    <property type="protein sequence ID" value="KAH6832460.1"/>
    <property type="molecule type" value="Genomic_DNA"/>
</dbReference>
<proteinExistence type="inferred from homology"/>
<dbReference type="InterPro" id="IPR036815">
    <property type="entry name" value="14-3-3_dom_sf"/>
</dbReference>
<dbReference type="Pfam" id="PF00244">
    <property type="entry name" value="14-3-3"/>
    <property type="match status" value="2"/>
</dbReference>
<dbReference type="InterPro" id="IPR000308">
    <property type="entry name" value="14-3-3"/>
</dbReference>
<dbReference type="SUPFAM" id="SSF48445">
    <property type="entry name" value="14-3-3 protein"/>
    <property type="match status" value="1"/>
</dbReference>
<dbReference type="Proteomes" id="UP001190926">
    <property type="component" value="Unassembled WGS sequence"/>
</dbReference>
<dbReference type="Gene3D" id="1.20.190.20">
    <property type="entry name" value="14-3-3 domain"/>
    <property type="match status" value="2"/>
</dbReference>